<sequence length="905" mass="104356">MNNPVSSYRIQFHAEFPFRAFEKIIPYLDQLGVGTLYASPVFASVPGSQHGYDGVHPHRIDPEIGTEKQLLALRKRLQKRGIGWLQDIVPNHMAFHPENAWLMDVLEKGPLSRFASFFDTAWTSSLFHGRLMVPFLGASLEEVIQNRELTVAYRADRLVLTYGQAVYPLHLRSYGTVLGSNTAPVAIQHLLDQIRPIQQLEEPHAYALAMDEFRQQLAALQHDDTVKAYLRTRLKAINHQPEELRKLADEQVYRLEYHQKTDQRINFRRFFTVSELIGLNMQDDQVFTAFHERIKQFVDEQVFDGLRIDHIDGLYDPSQYLDQLRQLVGESTYLVVEKILEEHETIPPAWPIQGTSGYDFLAQVNNLLTYAGSKAVFTDFYQQLVSDTTPISQQILDKKALILQQHMQGELTNLYQLFLELNLVEENERTALSPESLREAIGTFLVYCPVYRFYGNQFPLNPSEAKAVGAVFRQVRETQPALSAAIRLLEKTLLEKTQQDDESYNRRVARFYRRCMQLTGPLRAKGVEDTLMYTYNRFIGHNEVGDSPAAFGMSANDFHRAMQHRQEHSPLALNATSTHDTKRGEDVRTRLNVLSDLPELWFKTVREWQSINASLTANGPDANDEYFIYQTLVGAYPMPGTDAAGFNDRMQQYLEKALREAKRHSQWNSPNADYENAAHTFVTRLLDPKQPFWKSFQAFLRKIADFGIINSLTQLTLKATCPGVPDVYQGCELWDFSLVDPDNRRPVDYDQRQQWLDDLIQTPLSPTELQRELWQQRADGRIKLWLTHTLLNERKQQPELFAHGRYEPLRVEGASKDHILAFARQHQRSVLVVIVPRNLALLCEKQQHSLSTLDWKDTRICLPAETQGNWTNVLLKTGQEFQGEIRVRDVFKTLPIAVLRFSEPV</sequence>
<evidence type="ECO:0000313" key="4">
    <source>
        <dbReference type="Proteomes" id="UP001596106"/>
    </source>
</evidence>
<dbReference type="NCBIfam" id="TIGR02401">
    <property type="entry name" value="trehalose_TreY"/>
    <property type="match status" value="1"/>
</dbReference>
<dbReference type="InterPro" id="IPR013797">
    <property type="entry name" value="Maltooligo_trehalose_synth_4"/>
</dbReference>
<keyword evidence="3" id="KW-0413">Isomerase</keyword>
<feature type="domain" description="Glycosyl hydrolase family 13 catalytic" evidence="2">
    <location>
        <begin position="15"/>
        <end position="438"/>
    </location>
</feature>
<dbReference type="SUPFAM" id="SSF51445">
    <property type="entry name" value="(Trans)glycosidases"/>
    <property type="match status" value="1"/>
</dbReference>
<keyword evidence="4" id="KW-1185">Reference proteome</keyword>
<dbReference type="PANTHER" id="PTHR10357">
    <property type="entry name" value="ALPHA-AMYLASE FAMILY MEMBER"/>
    <property type="match status" value="1"/>
</dbReference>
<dbReference type="Gene3D" id="3.30.1590.10">
    <property type="entry name" value="Maltooligosyl trehalose synthase, domain 2"/>
    <property type="match status" value="2"/>
</dbReference>
<evidence type="ECO:0000259" key="2">
    <source>
        <dbReference type="SMART" id="SM00642"/>
    </source>
</evidence>
<dbReference type="Pfam" id="PF00128">
    <property type="entry name" value="Alpha-amylase"/>
    <property type="match status" value="1"/>
</dbReference>
<dbReference type="Gene3D" id="1.10.150.200">
    <property type="entry name" value="Maltooligosyl trehalose synthase, domain 3"/>
    <property type="match status" value="1"/>
</dbReference>
<dbReference type="InterPro" id="IPR017853">
    <property type="entry name" value="GH"/>
</dbReference>
<accession>A0ABW0I534</accession>
<dbReference type="InterPro" id="IPR006047">
    <property type="entry name" value="GH13_cat_dom"/>
</dbReference>
<evidence type="ECO:0000256" key="1">
    <source>
        <dbReference type="SAM" id="MobiDB-lite"/>
    </source>
</evidence>
<gene>
    <name evidence="3" type="primary">treY</name>
    <name evidence="3" type="ORF">ACFPMF_00095</name>
</gene>
<dbReference type="RefSeq" id="WP_379840373.1">
    <property type="nucleotide sequence ID" value="NZ_JBHSMA010000001.1"/>
</dbReference>
<protein>
    <submittedName>
        <fullName evidence="3">Malto-oligosyltrehalose synthase</fullName>
        <ecNumber evidence="3">5.4.99.15</ecNumber>
    </submittedName>
</protein>
<dbReference type="InterPro" id="IPR012767">
    <property type="entry name" value="Trehalose_TreY"/>
</dbReference>
<dbReference type="GO" id="GO:0047470">
    <property type="term" value="F:(1,4)-alpha-D-glucan 1-alpha-D-glucosylmutase activity"/>
    <property type="evidence" value="ECO:0007669"/>
    <property type="project" value="UniProtKB-EC"/>
</dbReference>
<evidence type="ECO:0000313" key="3">
    <source>
        <dbReference type="EMBL" id="MFC5407690.1"/>
    </source>
</evidence>
<dbReference type="EC" id="5.4.99.15" evidence="3"/>
<comment type="caution">
    <text evidence="3">The sequence shown here is derived from an EMBL/GenBank/DDBJ whole genome shotgun (WGS) entry which is preliminary data.</text>
</comment>
<dbReference type="PANTHER" id="PTHR10357:SF216">
    <property type="entry name" value="MALTOOLIGOSYL TREHALOSE SYNTHASE-RELATED"/>
    <property type="match status" value="1"/>
</dbReference>
<feature type="region of interest" description="Disordered" evidence="1">
    <location>
        <begin position="565"/>
        <end position="584"/>
    </location>
</feature>
<proteinExistence type="predicted"/>
<organism evidence="3 4">
    <name type="scientific">Larkinella bovis</name>
    <dbReference type="NCBI Taxonomy" id="683041"/>
    <lineage>
        <taxon>Bacteria</taxon>
        <taxon>Pseudomonadati</taxon>
        <taxon>Bacteroidota</taxon>
        <taxon>Cytophagia</taxon>
        <taxon>Cytophagales</taxon>
        <taxon>Spirosomataceae</taxon>
        <taxon>Larkinella</taxon>
    </lineage>
</organism>
<dbReference type="CDD" id="cd11336">
    <property type="entry name" value="AmyAc_MTSase"/>
    <property type="match status" value="1"/>
</dbReference>
<dbReference type="Proteomes" id="UP001596106">
    <property type="component" value="Unassembled WGS sequence"/>
</dbReference>
<dbReference type="Gene3D" id="3.20.20.80">
    <property type="entry name" value="Glycosidases"/>
    <property type="match status" value="2"/>
</dbReference>
<name>A0ABW0I534_9BACT</name>
<dbReference type="SMART" id="SM00642">
    <property type="entry name" value="Aamy"/>
    <property type="match status" value="1"/>
</dbReference>
<dbReference type="Gene3D" id="1.10.10.470">
    <property type="entry name" value="Maltooligosyl trehalose synthase, domain 4"/>
    <property type="match status" value="1"/>
</dbReference>
<reference evidence="4" key="1">
    <citation type="journal article" date="2019" name="Int. J. Syst. Evol. Microbiol.">
        <title>The Global Catalogue of Microorganisms (GCM) 10K type strain sequencing project: providing services to taxonomists for standard genome sequencing and annotation.</title>
        <authorList>
            <consortium name="The Broad Institute Genomics Platform"/>
            <consortium name="The Broad Institute Genome Sequencing Center for Infectious Disease"/>
            <person name="Wu L."/>
            <person name="Ma J."/>
        </authorList>
    </citation>
    <scope>NUCLEOTIDE SEQUENCE [LARGE SCALE GENOMIC DNA]</scope>
    <source>
        <strain evidence="4">CCUG 55250</strain>
    </source>
</reference>
<dbReference type="EMBL" id="JBHSMA010000001">
    <property type="protein sequence ID" value="MFC5407690.1"/>
    <property type="molecule type" value="Genomic_DNA"/>
</dbReference>